<gene>
    <name evidence="7" type="ORF">DICSQDRAFT_110146</name>
</gene>
<accession>R7STW6</accession>
<dbReference type="GO" id="GO:0016020">
    <property type="term" value="C:membrane"/>
    <property type="evidence" value="ECO:0007669"/>
    <property type="project" value="UniProtKB-SubCell"/>
</dbReference>
<feature type="compositionally biased region" description="Low complexity" evidence="5">
    <location>
        <begin position="205"/>
        <end position="229"/>
    </location>
</feature>
<dbReference type="OrthoDB" id="5563033at2759"/>
<evidence type="ECO:0000256" key="6">
    <source>
        <dbReference type="SAM" id="Phobius"/>
    </source>
</evidence>
<sequence>MMWCTRWYLPLVLLPMPIAPPYFLLLFLFSTTMHARPCFYCMVLLTAMFMSTCYWPPVPIETPLVQPWSENVTTFADALHLMMPNLPEERMPSTIPVADRCWCDFSNGFFAPFNATKWDELSVVRLKDSLEKDIAAEKEESDRQRCERGEGEDATVSAACADAPGELQSNVSVLATAQNGSESEGRPHFWNIFRPFKRTPTLPPTNASSDEADSASLPAPAASPNATSAVPTDSREPQESAQQSVPPKPWLRREYDLRQYGFAMVLDFGWPDTRS</sequence>
<dbReference type="AlphaFoldDB" id="R7STW6"/>
<feature type="transmembrane region" description="Helical" evidence="6">
    <location>
        <begin position="6"/>
        <end position="29"/>
    </location>
</feature>
<dbReference type="RefSeq" id="XP_007368798.1">
    <property type="nucleotide sequence ID" value="XM_007368736.1"/>
</dbReference>
<evidence type="ECO:0000313" key="7">
    <source>
        <dbReference type="EMBL" id="EJF58437.1"/>
    </source>
</evidence>
<dbReference type="PANTHER" id="PTHR13259:SF1">
    <property type="entry name" value="BLADDER CANCER-ASSOCIATED PROTEIN"/>
    <property type="match status" value="1"/>
</dbReference>
<evidence type="ECO:0000256" key="3">
    <source>
        <dbReference type="ARBA" id="ARBA00022989"/>
    </source>
</evidence>
<evidence type="ECO:0000256" key="5">
    <source>
        <dbReference type="SAM" id="MobiDB-lite"/>
    </source>
</evidence>
<dbReference type="Pfam" id="PF06726">
    <property type="entry name" value="BC10"/>
    <property type="match status" value="1"/>
</dbReference>
<dbReference type="GeneID" id="18833898"/>
<evidence type="ECO:0000256" key="2">
    <source>
        <dbReference type="ARBA" id="ARBA00022692"/>
    </source>
</evidence>
<dbReference type="InterPro" id="IPR009598">
    <property type="entry name" value="BCALP"/>
</dbReference>
<name>R7STW6_DICSQ</name>
<keyword evidence="3 6" id="KW-1133">Transmembrane helix</keyword>
<reference evidence="7 8" key="1">
    <citation type="journal article" date="2012" name="Science">
        <title>The Paleozoic origin of enzymatic lignin decomposition reconstructed from 31 fungal genomes.</title>
        <authorList>
            <person name="Floudas D."/>
            <person name="Binder M."/>
            <person name="Riley R."/>
            <person name="Barry K."/>
            <person name="Blanchette R.A."/>
            <person name="Henrissat B."/>
            <person name="Martinez A.T."/>
            <person name="Otillar R."/>
            <person name="Spatafora J.W."/>
            <person name="Yadav J.S."/>
            <person name="Aerts A."/>
            <person name="Benoit I."/>
            <person name="Boyd A."/>
            <person name="Carlson A."/>
            <person name="Copeland A."/>
            <person name="Coutinho P.M."/>
            <person name="de Vries R.P."/>
            <person name="Ferreira P."/>
            <person name="Findley K."/>
            <person name="Foster B."/>
            <person name="Gaskell J."/>
            <person name="Glotzer D."/>
            <person name="Gorecki P."/>
            <person name="Heitman J."/>
            <person name="Hesse C."/>
            <person name="Hori C."/>
            <person name="Igarashi K."/>
            <person name="Jurgens J.A."/>
            <person name="Kallen N."/>
            <person name="Kersten P."/>
            <person name="Kohler A."/>
            <person name="Kuees U."/>
            <person name="Kumar T.K.A."/>
            <person name="Kuo A."/>
            <person name="LaButti K."/>
            <person name="Larrondo L.F."/>
            <person name="Lindquist E."/>
            <person name="Ling A."/>
            <person name="Lombard V."/>
            <person name="Lucas S."/>
            <person name="Lundell T."/>
            <person name="Martin R."/>
            <person name="McLaughlin D.J."/>
            <person name="Morgenstern I."/>
            <person name="Morin E."/>
            <person name="Murat C."/>
            <person name="Nagy L.G."/>
            <person name="Nolan M."/>
            <person name="Ohm R.A."/>
            <person name="Patyshakuliyeva A."/>
            <person name="Rokas A."/>
            <person name="Ruiz-Duenas F.J."/>
            <person name="Sabat G."/>
            <person name="Salamov A."/>
            <person name="Samejima M."/>
            <person name="Schmutz J."/>
            <person name="Slot J.C."/>
            <person name="St John F."/>
            <person name="Stenlid J."/>
            <person name="Sun H."/>
            <person name="Sun S."/>
            <person name="Syed K."/>
            <person name="Tsang A."/>
            <person name="Wiebenga A."/>
            <person name="Young D."/>
            <person name="Pisabarro A."/>
            <person name="Eastwood D.C."/>
            <person name="Martin F."/>
            <person name="Cullen D."/>
            <person name="Grigoriev I.V."/>
            <person name="Hibbett D.S."/>
        </authorList>
    </citation>
    <scope>NUCLEOTIDE SEQUENCE [LARGE SCALE GENOMIC DNA]</scope>
    <source>
        <strain evidence="7 8">LYAD-421 SS1</strain>
    </source>
</reference>
<evidence type="ECO:0000256" key="4">
    <source>
        <dbReference type="ARBA" id="ARBA00023136"/>
    </source>
</evidence>
<feature type="region of interest" description="Disordered" evidence="5">
    <location>
        <begin position="200"/>
        <end position="250"/>
    </location>
</feature>
<dbReference type="OMA" id="WSENVTT"/>
<dbReference type="PANTHER" id="PTHR13259">
    <property type="entry name" value="BLADDER CANCER 10 KD PROTEIN HOMOLOG"/>
    <property type="match status" value="1"/>
</dbReference>
<dbReference type="Proteomes" id="UP000053319">
    <property type="component" value="Unassembled WGS sequence"/>
</dbReference>
<organism evidence="7 8">
    <name type="scientific">Dichomitus squalens (strain LYAD-421)</name>
    <name type="common">Western red white-rot fungus</name>
    <dbReference type="NCBI Taxonomy" id="732165"/>
    <lineage>
        <taxon>Eukaryota</taxon>
        <taxon>Fungi</taxon>
        <taxon>Dikarya</taxon>
        <taxon>Basidiomycota</taxon>
        <taxon>Agaricomycotina</taxon>
        <taxon>Agaricomycetes</taxon>
        <taxon>Polyporales</taxon>
        <taxon>Polyporaceae</taxon>
        <taxon>Dichomitus</taxon>
    </lineage>
</organism>
<dbReference type="SMART" id="SM01396">
    <property type="entry name" value="BC10"/>
    <property type="match status" value="1"/>
</dbReference>
<dbReference type="EMBL" id="JH719435">
    <property type="protein sequence ID" value="EJF58437.1"/>
    <property type="molecule type" value="Genomic_DNA"/>
</dbReference>
<evidence type="ECO:0000313" key="8">
    <source>
        <dbReference type="Proteomes" id="UP000053319"/>
    </source>
</evidence>
<keyword evidence="2 6" id="KW-0812">Transmembrane</keyword>
<keyword evidence="4 6" id="KW-0472">Membrane</keyword>
<dbReference type="HOGENOM" id="CLU_095052_0_0_1"/>
<comment type="subcellular location">
    <subcellularLocation>
        <location evidence="1">Membrane</location>
    </subcellularLocation>
</comment>
<proteinExistence type="predicted"/>
<evidence type="ECO:0000256" key="1">
    <source>
        <dbReference type="ARBA" id="ARBA00004370"/>
    </source>
</evidence>
<protein>
    <submittedName>
        <fullName evidence="7">Uncharacterized protein</fullName>
    </submittedName>
</protein>
<dbReference type="KEGG" id="dsq:DICSQDRAFT_110146"/>